<name>A0A0N4Y4M8_NIPBR</name>
<feature type="compositionally biased region" description="Polar residues" evidence="1">
    <location>
        <begin position="112"/>
        <end position="122"/>
    </location>
</feature>
<sequence>MSLQYYPLGHLAALEDKLIPATPASVLLAPLAYQLNIEKKNHVNFYDREQWRQLVQVSGFGYASKSLEKNVSAWPCRRRSEGDRLHNHLRGSPPLMASSPTGEHTKHHLNLRSDTNLRLNDE</sequence>
<evidence type="ECO:0000313" key="4">
    <source>
        <dbReference type="WBParaSite" id="NBR_0001086301-mRNA-1"/>
    </source>
</evidence>
<feature type="region of interest" description="Disordered" evidence="1">
    <location>
        <begin position="82"/>
        <end position="122"/>
    </location>
</feature>
<keyword evidence="3" id="KW-1185">Reference proteome</keyword>
<dbReference type="AlphaFoldDB" id="A0A0N4Y4M8"/>
<reference evidence="4" key="1">
    <citation type="submission" date="2017-02" db="UniProtKB">
        <authorList>
            <consortium name="WormBaseParasite"/>
        </authorList>
    </citation>
    <scope>IDENTIFICATION</scope>
</reference>
<dbReference type="EMBL" id="UYSL01020403">
    <property type="protein sequence ID" value="VDL74453.1"/>
    <property type="molecule type" value="Genomic_DNA"/>
</dbReference>
<evidence type="ECO:0000313" key="3">
    <source>
        <dbReference type="Proteomes" id="UP000271162"/>
    </source>
</evidence>
<proteinExistence type="predicted"/>
<protein>
    <submittedName>
        <fullName evidence="2 4">Uncharacterized protein</fullName>
    </submittedName>
</protein>
<gene>
    <name evidence="2" type="ORF">NBR_LOCUS10864</name>
</gene>
<evidence type="ECO:0000256" key="1">
    <source>
        <dbReference type="SAM" id="MobiDB-lite"/>
    </source>
</evidence>
<accession>A0A0N4Y4M8</accession>
<dbReference type="Proteomes" id="UP000271162">
    <property type="component" value="Unassembled WGS sequence"/>
</dbReference>
<organism evidence="4">
    <name type="scientific">Nippostrongylus brasiliensis</name>
    <name type="common">Rat hookworm</name>
    <dbReference type="NCBI Taxonomy" id="27835"/>
    <lineage>
        <taxon>Eukaryota</taxon>
        <taxon>Metazoa</taxon>
        <taxon>Ecdysozoa</taxon>
        <taxon>Nematoda</taxon>
        <taxon>Chromadorea</taxon>
        <taxon>Rhabditida</taxon>
        <taxon>Rhabditina</taxon>
        <taxon>Rhabditomorpha</taxon>
        <taxon>Strongyloidea</taxon>
        <taxon>Heligmosomidae</taxon>
        <taxon>Nippostrongylus</taxon>
    </lineage>
</organism>
<reference evidence="2 3" key="2">
    <citation type="submission" date="2018-11" db="EMBL/GenBank/DDBJ databases">
        <authorList>
            <consortium name="Pathogen Informatics"/>
        </authorList>
    </citation>
    <scope>NUCLEOTIDE SEQUENCE [LARGE SCALE GENOMIC DNA]</scope>
</reference>
<evidence type="ECO:0000313" key="2">
    <source>
        <dbReference type="EMBL" id="VDL74453.1"/>
    </source>
</evidence>
<dbReference type="WBParaSite" id="NBR_0001086301-mRNA-1">
    <property type="protein sequence ID" value="NBR_0001086301-mRNA-1"/>
    <property type="gene ID" value="NBR_0001086301"/>
</dbReference>